<feature type="compositionally biased region" description="Low complexity" evidence="6">
    <location>
        <begin position="33"/>
        <end position="48"/>
    </location>
</feature>
<dbReference type="GO" id="GO:0005886">
    <property type="term" value="C:plasma membrane"/>
    <property type="evidence" value="ECO:0007669"/>
    <property type="project" value="UniProtKB-SubCell"/>
</dbReference>
<accession>A0A2G9CE06</accession>
<keyword evidence="4 7" id="KW-1133">Transmembrane helix</keyword>
<evidence type="ECO:0000256" key="5">
    <source>
        <dbReference type="ARBA" id="ARBA00023136"/>
    </source>
</evidence>
<dbReference type="InterPro" id="IPR043428">
    <property type="entry name" value="LivM-like"/>
</dbReference>
<feature type="transmembrane region" description="Helical" evidence="7">
    <location>
        <begin position="438"/>
        <end position="456"/>
    </location>
</feature>
<feature type="region of interest" description="Disordered" evidence="6">
    <location>
        <begin position="33"/>
        <end position="54"/>
    </location>
</feature>
<protein>
    <submittedName>
        <fullName evidence="9">Branched-chain amino acid ABC transporter permease</fullName>
    </submittedName>
</protein>
<comment type="caution">
    <text evidence="9">The sequence shown here is derived from an EMBL/GenBank/DDBJ whole genome shotgun (WGS) entry which is preliminary data.</text>
</comment>
<keyword evidence="3 7" id="KW-0812">Transmembrane</keyword>
<dbReference type="AlphaFoldDB" id="A0A2G9CE06"/>
<feature type="chain" id="PRO_5013607473" evidence="8">
    <location>
        <begin position="25"/>
        <end position="481"/>
    </location>
</feature>
<comment type="subcellular location">
    <subcellularLocation>
        <location evidence="1">Cell membrane</location>
        <topology evidence="1">Multi-pass membrane protein</topology>
    </subcellularLocation>
</comment>
<evidence type="ECO:0000313" key="9">
    <source>
        <dbReference type="EMBL" id="PIM53719.1"/>
    </source>
</evidence>
<evidence type="ECO:0000256" key="7">
    <source>
        <dbReference type="SAM" id="Phobius"/>
    </source>
</evidence>
<evidence type="ECO:0000256" key="8">
    <source>
        <dbReference type="SAM" id="SignalP"/>
    </source>
</evidence>
<dbReference type="EMBL" id="PEOG01000017">
    <property type="protein sequence ID" value="PIM53719.1"/>
    <property type="molecule type" value="Genomic_DNA"/>
</dbReference>
<feature type="transmembrane region" description="Helical" evidence="7">
    <location>
        <begin position="311"/>
        <end position="342"/>
    </location>
</feature>
<feature type="transmembrane region" description="Helical" evidence="7">
    <location>
        <begin position="143"/>
        <end position="168"/>
    </location>
</feature>
<dbReference type="Proteomes" id="UP000231501">
    <property type="component" value="Unassembled WGS sequence"/>
</dbReference>
<keyword evidence="5 7" id="KW-0472">Membrane</keyword>
<dbReference type="InterPro" id="IPR001851">
    <property type="entry name" value="ABC_transp_permease"/>
</dbReference>
<feature type="transmembrane region" description="Helical" evidence="7">
    <location>
        <begin position="96"/>
        <end position="123"/>
    </location>
</feature>
<keyword evidence="2" id="KW-1003">Cell membrane</keyword>
<dbReference type="GO" id="GO:0015658">
    <property type="term" value="F:branched-chain amino acid transmembrane transporter activity"/>
    <property type="evidence" value="ECO:0007669"/>
    <property type="project" value="InterPro"/>
</dbReference>
<evidence type="ECO:0000256" key="6">
    <source>
        <dbReference type="SAM" id="MobiDB-lite"/>
    </source>
</evidence>
<feature type="signal peptide" evidence="8">
    <location>
        <begin position="1"/>
        <end position="24"/>
    </location>
</feature>
<feature type="transmembrane region" description="Helical" evidence="7">
    <location>
        <begin position="67"/>
        <end position="84"/>
    </location>
</feature>
<feature type="transmembrane region" description="Helical" evidence="7">
    <location>
        <begin position="348"/>
        <end position="373"/>
    </location>
</feature>
<evidence type="ECO:0000313" key="10">
    <source>
        <dbReference type="Proteomes" id="UP000231501"/>
    </source>
</evidence>
<name>A0A2G9CE06_9BURK</name>
<gene>
    <name evidence="9" type="ORF">CS062_08145</name>
</gene>
<dbReference type="Pfam" id="PF02653">
    <property type="entry name" value="BPD_transp_2"/>
    <property type="match status" value="1"/>
</dbReference>
<evidence type="ECO:0000256" key="4">
    <source>
        <dbReference type="ARBA" id="ARBA00022989"/>
    </source>
</evidence>
<feature type="transmembrane region" description="Helical" evidence="7">
    <location>
        <begin position="275"/>
        <end position="299"/>
    </location>
</feature>
<reference evidence="9 10" key="1">
    <citation type="submission" date="2017-11" db="EMBL/GenBank/DDBJ databases">
        <title>Draft genome sequence of Mitsuaria sp. HWN-4.</title>
        <authorList>
            <person name="Gundlapally S.R."/>
        </authorList>
    </citation>
    <scope>NUCLEOTIDE SEQUENCE [LARGE SCALE GENOMIC DNA]</scope>
    <source>
        <strain evidence="9 10">HWN-4</strain>
    </source>
</reference>
<dbReference type="CDD" id="cd06581">
    <property type="entry name" value="TM_PBP1_LivM_like"/>
    <property type="match status" value="1"/>
</dbReference>
<dbReference type="PANTHER" id="PTHR30482">
    <property type="entry name" value="HIGH-AFFINITY BRANCHED-CHAIN AMINO ACID TRANSPORT SYSTEM PERMEASE"/>
    <property type="match status" value="1"/>
</dbReference>
<feature type="transmembrane region" description="Helical" evidence="7">
    <location>
        <begin position="385"/>
        <end position="408"/>
    </location>
</feature>
<keyword evidence="10" id="KW-1185">Reference proteome</keyword>
<proteinExistence type="predicted"/>
<evidence type="ECO:0000256" key="3">
    <source>
        <dbReference type="ARBA" id="ARBA00022692"/>
    </source>
</evidence>
<organism evidence="9 10">
    <name type="scientific">Roseateles chitinivorans</name>
    <dbReference type="NCBI Taxonomy" id="2917965"/>
    <lineage>
        <taxon>Bacteria</taxon>
        <taxon>Pseudomonadati</taxon>
        <taxon>Pseudomonadota</taxon>
        <taxon>Betaproteobacteria</taxon>
        <taxon>Burkholderiales</taxon>
        <taxon>Sphaerotilaceae</taxon>
        <taxon>Roseateles</taxon>
    </lineage>
</organism>
<evidence type="ECO:0000256" key="1">
    <source>
        <dbReference type="ARBA" id="ARBA00004651"/>
    </source>
</evidence>
<dbReference type="RefSeq" id="WP_099861078.1">
    <property type="nucleotide sequence ID" value="NZ_PEOG01000017.1"/>
</dbReference>
<feature type="transmembrane region" description="Helical" evidence="7">
    <location>
        <begin position="226"/>
        <end position="244"/>
    </location>
</feature>
<keyword evidence="8" id="KW-0732">Signal</keyword>
<sequence length="481" mass="51187">MSAVIPPSSTAAAATVAVTTAVNAAIAANASNTTNADAPASGTGTGRPPRARRGETYHFKPHNVGRWLIWGGYALVLLVAPLLWTSSLAQTMLSQMGIAIIACLSYNLLLGQGGMLSFGHAVYSGLGAYLAIHTLNVVGAGQLALPVSLVPLVGGLAGLFFAALFGYVSTKKSGTPFAMITLGLGELIWSMSLMLPEFFGGEGGVSSNRVVGKAVWGISFGPQIQVYYLIAVYAFVCTALLYALTRTPLGRMLNAVRDNPERVEFIGYDTQWVRFLAFLIAGFFAGVSGGLSALNFEIVTAEVVGAARSGAYLLFTFLGGATFFFGPIIGAVLMVVALVLLSELTKAWLLYLGLVFLFMVMYAPGGIASLIMMNLRLAAFGKLRALWPSYLGLAGAAATMLLGGSAMVEMLYHLQLNEALGPQMKYLGLALDAKSVESWFGAGFVLLTGLGLFELLRRQFRAEWDRAQEEIEKEIKRRESL</sequence>
<dbReference type="PANTHER" id="PTHR30482:SF17">
    <property type="entry name" value="ABC TRANSPORTER ATP-BINDING PROTEIN"/>
    <property type="match status" value="1"/>
</dbReference>
<evidence type="ECO:0000256" key="2">
    <source>
        <dbReference type="ARBA" id="ARBA00022475"/>
    </source>
</evidence>
<dbReference type="OrthoDB" id="9034298at2"/>